<comment type="caution">
    <text evidence="2">The sequence shown here is derived from an EMBL/GenBank/DDBJ whole genome shotgun (WGS) entry which is preliminary data.</text>
</comment>
<feature type="region of interest" description="Disordered" evidence="1">
    <location>
        <begin position="108"/>
        <end position="127"/>
    </location>
</feature>
<dbReference type="EMBL" id="JAWCUI010000067">
    <property type="protein sequence ID" value="KAL1889975.1"/>
    <property type="molecule type" value="Genomic_DNA"/>
</dbReference>
<keyword evidence="3" id="KW-1185">Reference proteome</keyword>
<proteinExistence type="predicted"/>
<evidence type="ECO:0000256" key="1">
    <source>
        <dbReference type="SAM" id="MobiDB-lite"/>
    </source>
</evidence>
<reference evidence="2 3" key="1">
    <citation type="journal article" date="2024" name="IMA Fungus">
        <title>IMA Genome - F19 : A genome assembly and annotation guide to empower mycologists, including annotated draft genome sequences of Ceratocystis pirilliformis, Diaporthe australafricana, Fusarium ophioides, Paecilomyces lecythidis, and Sporothrix stenoceras.</title>
        <authorList>
            <person name="Aylward J."/>
            <person name="Wilson A.M."/>
            <person name="Visagie C.M."/>
            <person name="Spraker J."/>
            <person name="Barnes I."/>
            <person name="Buitendag C."/>
            <person name="Ceriani C."/>
            <person name="Del Mar Angel L."/>
            <person name="du Plessis D."/>
            <person name="Fuchs T."/>
            <person name="Gasser K."/>
            <person name="Kramer D."/>
            <person name="Li W."/>
            <person name="Munsamy K."/>
            <person name="Piso A."/>
            <person name="Price J.L."/>
            <person name="Sonnekus B."/>
            <person name="Thomas C."/>
            <person name="van der Nest A."/>
            <person name="van Dijk A."/>
            <person name="van Heerden A."/>
            <person name="van Vuuren N."/>
            <person name="Yilmaz N."/>
            <person name="Duong T.A."/>
            <person name="van der Merwe N.A."/>
            <person name="Wingfield M.J."/>
            <person name="Wingfield B.D."/>
        </authorList>
    </citation>
    <scope>NUCLEOTIDE SEQUENCE [LARGE SCALE GENOMIC DNA]</scope>
    <source>
        <strain evidence="2 3">CMW 5346</strain>
    </source>
</reference>
<gene>
    <name evidence="2" type="ORF">Sste5346_008554</name>
</gene>
<sequence length="127" mass="13959">MQRYSIHELWDSAMDAARTATAAADNLVAATKGDKVANVTVGYTPYTRHKPEEKITKPLPGIDAHDIQRLRTARRAARISEEAAAAALRDRSAYTAVLYKIESFSVKNDDSISAQGAERRSADRLGR</sequence>
<accession>A0ABR3YNM7</accession>
<evidence type="ECO:0000313" key="3">
    <source>
        <dbReference type="Proteomes" id="UP001583186"/>
    </source>
</evidence>
<name>A0ABR3YNM7_9PEZI</name>
<dbReference type="Proteomes" id="UP001583186">
    <property type="component" value="Unassembled WGS sequence"/>
</dbReference>
<feature type="compositionally biased region" description="Basic and acidic residues" evidence="1">
    <location>
        <begin position="117"/>
        <end position="127"/>
    </location>
</feature>
<organism evidence="2 3">
    <name type="scientific">Sporothrix stenoceras</name>
    <dbReference type="NCBI Taxonomy" id="5173"/>
    <lineage>
        <taxon>Eukaryota</taxon>
        <taxon>Fungi</taxon>
        <taxon>Dikarya</taxon>
        <taxon>Ascomycota</taxon>
        <taxon>Pezizomycotina</taxon>
        <taxon>Sordariomycetes</taxon>
        <taxon>Sordariomycetidae</taxon>
        <taxon>Ophiostomatales</taxon>
        <taxon>Ophiostomataceae</taxon>
        <taxon>Sporothrix</taxon>
    </lineage>
</organism>
<protein>
    <submittedName>
        <fullName evidence="2">Uncharacterized protein</fullName>
    </submittedName>
</protein>
<evidence type="ECO:0000313" key="2">
    <source>
        <dbReference type="EMBL" id="KAL1889975.1"/>
    </source>
</evidence>